<dbReference type="Proteomes" id="UP000318065">
    <property type="component" value="Chromosome"/>
</dbReference>
<dbReference type="EMBL" id="AP019791">
    <property type="protein sequence ID" value="BBL79319.1"/>
    <property type="molecule type" value="Genomic_DNA"/>
</dbReference>
<dbReference type="AlphaFoldDB" id="A0A510HH91"/>
<keyword evidence="2" id="KW-1185">Reference proteome</keyword>
<proteinExistence type="predicted"/>
<evidence type="ECO:0008006" key="3">
    <source>
        <dbReference type="Google" id="ProtNLM"/>
    </source>
</evidence>
<evidence type="ECO:0000313" key="2">
    <source>
        <dbReference type="Proteomes" id="UP000318065"/>
    </source>
</evidence>
<organism evidence="1 2">
    <name type="scientific">Rubrobacter xylanophilus</name>
    <dbReference type="NCBI Taxonomy" id="49319"/>
    <lineage>
        <taxon>Bacteria</taxon>
        <taxon>Bacillati</taxon>
        <taxon>Actinomycetota</taxon>
        <taxon>Rubrobacteria</taxon>
        <taxon>Rubrobacterales</taxon>
        <taxon>Rubrobacteraceae</taxon>
        <taxon>Rubrobacter</taxon>
    </lineage>
</organism>
<accession>A0A510HH91</accession>
<sequence>MRLVVDASTLVAELLRERGHRLISDPRLDLYVPARMWEEPRHEVSKRLDIRVSRGSPEPVANILTGDEDSFGCGVATWTVETLIAPTRALWRVLYLTIPAEPPGDAAPRATSPAPRD</sequence>
<name>A0A510HH91_9ACTN</name>
<protein>
    <recommendedName>
        <fullName evidence="3">PIN domain-containing protein</fullName>
    </recommendedName>
</protein>
<evidence type="ECO:0000313" key="1">
    <source>
        <dbReference type="EMBL" id="BBL79319.1"/>
    </source>
</evidence>
<gene>
    <name evidence="1" type="ORF">RxyAA322_11730</name>
</gene>
<reference evidence="1" key="1">
    <citation type="journal article" date="2019" name="Microbiol. Resour. Announc.">
        <title>Complete Genome Sequence of Rubrobacter xylanophilus Strain AA3-22, Isolated from Arima Onsen in Japan.</title>
        <authorList>
            <person name="Tomariguchi N."/>
            <person name="Miyazaki K."/>
        </authorList>
    </citation>
    <scope>NUCLEOTIDE SEQUENCE [LARGE SCALE GENOMIC DNA]</scope>
    <source>
        <strain evidence="1">AA3-22</strain>
    </source>
</reference>